<dbReference type="STRING" id="630390.A0A180G7P2"/>
<reference evidence="6" key="4">
    <citation type="submission" date="2025-05" db="UniProtKB">
        <authorList>
            <consortium name="EnsemblFungi"/>
        </authorList>
    </citation>
    <scope>IDENTIFICATION</scope>
    <source>
        <strain evidence="6">isolate 1-1 / race 1 (BBBD)</strain>
    </source>
</reference>
<keyword evidence="2" id="KW-0521">NADP</keyword>
<dbReference type="EnsemblFungi" id="PTTG_01892-t43_1">
    <property type="protein sequence ID" value="PTTG_01892-t43_1-p1"/>
    <property type="gene ID" value="PTTG_01892"/>
</dbReference>
<protein>
    <submittedName>
        <fullName evidence="5 6">Uncharacterized protein</fullName>
    </submittedName>
</protein>
<name>A0A180G7P2_PUCT1</name>
<evidence type="ECO:0000256" key="4">
    <source>
        <dbReference type="RuleBase" id="RU000363"/>
    </source>
</evidence>
<reference evidence="5" key="2">
    <citation type="submission" date="2016-05" db="EMBL/GenBank/DDBJ databases">
        <title>Comparative analysis highlights variable genome content of wheat rusts and divergence of the mating loci.</title>
        <authorList>
            <person name="Cuomo C.A."/>
            <person name="Bakkeren G."/>
            <person name="Szabo L."/>
            <person name="Khalil H."/>
            <person name="Joly D."/>
            <person name="Goldberg J."/>
            <person name="Young S."/>
            <person name="Zeng Q."/>
            <person name="Fellers J."/>
        </authorList>
    </citation>
    <scope>NUCLEOTIDE SEQUENCE [LARGE SCALE GENOMIC DNA]</scope>
    <source>
        <strain evidence="5">1-1 BBBD Race 1</strain>
    </source>
</reference>
<evidence type="ECO:0000256" key="3">
    <source>
        <dbReference type="ARBA" id="ARBA00023002"/>
    </source>
</evidence>
<dbReference type="PANTHER" id="PTHR24320">
    <property type="entry name" value="RETINOL DEHYDROGENASE"/>
    <property type="match status" value="1"/>
</dbReference>
<dbReference type="AlphaFoldDB" id="A0A180G7P2"/>
<dbReference type="Pfam" id="PF00106">
    <property type="entry name" value="adh_short"/>
    <property type="match status" value="1"/>
</dbReference>
<dbReference type="VEuPathDB" id="FungiDB:PTTG_01892"/>
<dbReference type="InterPro" id="IPR036291">
    <property type="entry name" value="NAD(P)-bd_dom_sf"/>
</dbReference>
<organism evidence="5">
    <name type="scientific">Puccinia triticina (isolate 1-1 / race 1 (BBBD))</name>
    <name type="common">Brown leaf rust fungus</name>
    <dbReference type="NCBI Taxonomy" id="630390"/>
    <lineage>
        <taxon>Eukaryota</taxon>
        <taxon>Fungi</taxon>
        <taxon>Dikarya</taxon>
        <taxon>Basidiomycota</taxon>
        <taxon>Pucciniomycotina</taxon>
        <taxon>Pucciniomycetes</taxon>
        <taxon>Pucciniales</taxon>
        <taxon>Pucciniaceae</taxon>
        <taxon>Puccinia</taxon>
    </lineage>
</organism>
<reference evidence="6 7" key="3">
    <citation type="journal article" date="2017" name="G3 (Bethesda)">
        <title>Comparative analysis highlights variable genome content of wheat rusts and divergence of the mating loci.</title>
        <authorList>
            <person name="Cuomo C.A."/>
            <person name="Bakkeren G."/>
            <person name="Khalil H.B."/>
            <person name="Panwar V."/>
            <person name="Joly D."/>
            <person name="Linning R."/>
            <person name="Sakthikumar S."/>
            <person name="Song X."/>
            <person name="Adiconis X."/>
            <person name="Fan L."/>
            <person name="Goldberg J.M."/>
            <person name="Levin J.Z."/>
            <person name="Young S."/>
            <person name="Zeng Q."/>
            <person name="Anikster Y."/>
            <person name="Bruce M."/>
            <person name="Wang M."/>
            <person name="Yin C."/>
            <person name="McCallum B."/>
            <person name="Szabo L.J."/>
            <person name="Hulbert S."/>
            <person name="Chen X."/>
            <person name="Fellers J.P."/>
        </authorList>
    </citation>
    <scope>NUCLEOTIDE SEQUENCE</scope>
    <source>
        <strain evidence="7">Isolate 1-1 / race 1 (BBBD)</strain>
        <strain evidence="6">isolate 1-1 / race 1 (BBBD)</strain>
    </source>
</reference>
<dbReference type="PRINTS" id="PR00081">
    <property type="entry name" value="GDHRDH"/>
</dbReference>
<keyword evidence="3" id="KW-0560">Oxidoreductase</keyword>
<dbReference type="EMBL" id="ADAS02000158">
    <property type="protein sequence ID" value="OAV88717.1"/>
    <property type="molecule type" value="Genomic_DNA"/>
</dbReference>
<evidence type="ECO:0000256" key="1">
    <source>
        <dbReference type="ARBA" id="ARBA00006484"/>
    </source>
</evidence>
<dbReference type="SUPFAM" id="SSF51735">
    <property type="entry name" value="NAD(P)-binding Rossmann-fold domains"/>
    <property type="match status" value="1"/>
</dbReference>
<comment type="similarity">
    <text evidence="1 4">Belongs to the short-chain dehydrogenases/reductases (SDR) family.</text>
</comment>
<dbReference type="Proteomes" id="UP000005240">
    <property type="component" value="Unassembled WGS sequence"/>
</dbReference>
<accession>A0A180G7P2</accession>
<sequence>MQTAVFVGLLHALFDAFIGFIYANVPPFRWRWSVKEMPDLSGRVAIVTGGNLGIGFVTCLELARRGAKVYLASRTESRAKSAIEEIKQLVPDAQLGFIHFDLTILSSAKAAAEEFMSKESRLDMLINNAGVMGTRYELSPDGIEVQACNATGHFALTSHLLPILKRTASSVSDAHVRIVNVSSTAHITATDPDLSSLEGINRPNDWPMGRYGHSKLNNILLTNELQKRLSDSNIYCLSVHPGVVASQLTRGIVSNSIANLYAEFGSYIIARPSEGALTQLYAATSPEIESKRLRAAYLVPYGQVGRKSFLAEDHEGKLGRQFWHLCEKLMQEAENKQK</sequence>
<dbReference type="PANTHER" id="PTHR24320:SF282">
    <property type="entry name" value="WW DOMAIN-CONTAINING OXIDOREDUCTASE"/>
    <property type="match status" value="1"/>
</dbReference>
<evidence type="ECO:0000313" key="7">
    <source>
        <dbReference type="Proteomes" id="UP000005240"/>
    </source>
</evidence>
<evidence type="ECO:0000313" key="6">
    <source>
        <dbReference type="EnsemblFungi" id="PTTG_01892-t43_1-p1"/>
    </source>
</evidence>
<evidence type="ECO:0000313" key="5">
    <source>
        <dbReference type="EMBL" id="OAV88717.1"/>
    </source>
</evidence>
<dbReference type="InterPro" id="IPR002347">
    <property type="entry name" value="SDR_fam"/>
</dbReference>
<keyword evidence="7" id="KW-1185">Reference proteome</keyword>
<dbReference type="PRINTS" id="PR00080">
    <property type="entry name" value="SDRFAMILY"/>
</dbReference>
<gene>
    <name evidence="5" type="ORF">PTTG_01892</name>
</gene>
<dbReference type="OrthoDB" id="2499330at2759"/>
<evidence type="ECO:0000256" key="2">
    <source>
        <dbReference type="ARBA" id="ARBA00022857"/>
    </source>
</evidence>
<dbReference type="GO" id="GO:0016491">
    <property type="term" value="F:oxidoreductase activity"/>
    <property type="evidence" value="ECO:0007669"/>
    <property type="project" value="UniProtKB-KW"/>
</dbReference>
<proteinExistence type="inferred from homology"/>
<dbReference type="EnsemblFungi" id="PTTG_01892-t43_2">
    <property type="protein sequence ID" value="PTTG_01892-t43_2-p1"/>
    <property type="gene ID" value="PTTG_01892"/>
</dbReference>
<dbReference type="Gene3D" id="3.40.50.720">
    <property type="entry name" value="NAD(P)-binding Rossmann-like Domain"/>
    <property type="match status" value="1"/>
</dbReference>
<reference evidence="5" key="1">
    <citation type="submission" date="2009-11" db="EMBL/GenBank/DDBJ databases">
        <authorList>
            <consortium name="The Broad Institute Genome Sequencing Platform"/>
            <person name="Ward D."/>
            <person name="Feldgarden M."/>
            <person name="Earl A."/>
            <person name="Young S.K."/>
            <person name="Zeng Q."/>
            <person name="Koehrsen M."/>
            <person name="Alvarado L."/>
            <person name="Berlin A."/>
            <person name="Bochicchio J."/>
            <person name="Borenstein D."/>
            <person name="Chapman S.B."/>
            <person name="Chen Z."/>
            <person name="Engels R."/>
            <person name="Freedman E."/>
            <person name="Gellesch M."/>
            <person name="Goldberg J."/>
            <person name="Griggs A."/>
            <person name="Gujja S."/>
            <person name="Heilman E."/>
            <person name="Heiman D."/>
            <person name="Hepburn T."/>
            <person name="Howarth C."/>
            <person name="Jen D."/>
            <person name="Larson L."/>
            <person name="Lewis B."/>
            <person name="Mehta T."/>
            <person name="Park D."/>
            <person name="Pearson M."/>
            <person name="Roberts A."/>
            <person name="Saif S."/>
            <person name="Shea T."/>
            <person name="Shenoy N."/>
            <person name="Sisk P."/>
            <person name="Stolte C."/>
            <person name="Sykes S."/>
            <person name="Thomson T."/>
            <person name="Walk T."/>
            <person name="White J."/>
            <person name="Yandava C."/>
            <person name="Izard J."/>
            <person name="Baranova O.V."/>
            <person name="Blanton J.M."/>
            <person name="Tanner A.C."/>
            <person name="Dewhirst F.E."/>
            <person name="Haas B."/>
            <person name="Nusbaum C."/>
            <person name="Birren B."/>
        </authorList>
    </citation>
    <scope>NUCLEOTIDE SEQUENCE [LARGE SCALE GENOMIC DNA]</scope>
    <source>
        <strain evidence="5">1-1 BBBD Race 1</strain>
    </source>
</reference>
<dbReference type="EMBL" id="ADAS02000158">
    <property type="protein sequence ID" value="OAV88718.1"/>
    <property type="molecule type" value="Genomic_DNA"/>
</dbReference>